<dbReference type="PANTHER" id="PTHR37422:SF13">
    <property type="entry name" value="LIPOPOLYSACCHARIDE BIOSYNTHESIS PROTEIN PA4999-RELATED"/>
    <property type="match status" value="1"/>
</dbReference>
<feature type="transmembrane region" description="Helical" evidence="1">
    <location>
        <begin position="358"/>
        <end position="377"/>
    </location>
</feature>
<feature type="transmembrane region" description="Helical" evidence="1">
    <location>
        <begin position="123"/>
        <end position="144"/>
    </location>
</feature>
<dbReference type="PANTHER" id="PTHR37422">
    <property type="entry name" value="TEICHURONIC ACID BIOSYNTHESIS PROTEIN TUAE"/>
    <property type="match status" value="1"/>
</dbReference>
<feature type="transmembrane region" description="Helical" evidence="1">
    <location>
        <begin position="332"/>
        <end position="351"/>
    </location>
</feature>
<sequence>MMNKEQYTYIIRYGVAAIAVAALCAPVVWRTEAMLSVSDVWGYRAVAALAVLALTTVCLGRRLPRLHWADGVALFWWVCVSLNYVFVSPCPAVEAYGKAMALGVAYVCLRLVIPYCGRAFTRLWWVGLCVVGGYELWTGFMQLMGREASRHHLFDVTGTFFNPGPYAIFVAVVWAVSVAWWYRHGEVFAGRGRWSRVGAWSVAAVAVFCFPVLVATWSRAAWVAVAVAAACLLWKKHRRWVLGGMGVAACVGVAAYFLKQGSADGRLLMTMVAGRAWAGEWFCGHGLGGYAQAYGAAQEAFFTVRPGSPLSVVAGSPEYAFNGVLGVGVEQGVLGAVPALVLGLWSLAVLCKRGEVSAYGWLVLLVSSLFSYPFALWPFLSLAVAWVALAVSLEAGTVEVWWWKRMAVWPVVAAGGWCVWNLSADTARRVEAYGEFRRVRGIQDVAFLEDYRKKYEDLKAYPDFLFTFGSALREAGRYNESNAVLRQGMKVSCDPVFYTLMGNNYRDLGAVAEAESAYRKAFGMLPGRMYPLYRLMKLYEADGQMQKAEEVARKIIAFRPKVDSPAVREMKNEAKEFLNDNK</sequence>
<dbReference type="InterPro" id="IPR051533">
    <property type="entry name" value="WaaL-like"/>
</dbReference>
<dbReference type="Proteomes" id="UP000005546">
    <property type="component" value="Unassembled WGS sequence"/>
</dbReference>
<accession>F3QXY6</accession>
<dbReference type="Gene3D" id="1.25.40.10">
    <property type="entry name" value="Tetratricopeptide repeat domain"/>
    <property type="match status" value="1"/>
</dbReference>
<feature type="transmembrane region" description="Helical" evidence="1">
    <location>
        <begin position="383"/>
        <end position="403"/>
    </location>
</feature>
<feature type="transmembrane region" description="Helical" evidence="1">
    <location>
        <begin position="241"/>
        <end position="258"/>
    </location>
</feature>
<dbReference type="eggNOG" id="COG3307">
    <property type="taxonomic scope" value="Bacteria"/>
</dbReference>
<dbReference type="STRING" id="762982.HMPREF9442_03076"/>
<feature type="transmembrane region" description="Helical" evidence="1">
    <location>
        <begin position="66"/>
        <end position="87"/>
    </location>
</feature>
<keyword evidence="1" id="KW-1133">Transmembrane helix</keyword>
<feature type="transmembrane region" description="Helical" evidence="1">
    <location>
        <begin position="194"/>
        <end position="213"/>
    </location>
</feature>
<gene>
    <name evidence="2" type="ORF">HMPREF9442_03076</name>
</gene>
<dbReference type="EMBL" id="AFBR01000090">
    <property type="protein sequence ID" value="EGG51020.1"/>
    <property type="molecule type" value="Genomic_DNA"/>
</dbReference>
<keyword evidence="1" id="KW-0472">Membrane</keyword>
<name>F3QXY6_9BACT</name>
<dbReference type="HOGENOM" id="CLU_474545_0_0_10"/>
<comment type="caution">
    <text evidence="2">The sequence shown here is derived from an EMBL/GenBank/DDBJ whole genome shotgun (WGS) entry which is preliminary data.</text>
</comment>
<dbReference type="AlphaFoldDB" id="F3QXY6"/>
<dbReference type="SUPFAM" id="SSF48452">
    <property type="entry name" value="TPR-like"/>
    <property type="match status" value="1"/>
</dbReference>
<feature type="transmembrane region" description="Helical" evidence="1">
    <location>
        <begin position="219"/>
        <end position="234"/>
    </location>
</feature>
<dbReference type="Pfam" id="PF13181">
    <property type="entry name" value="TPR_8"/>
    <property type="match status" value="1"/>
</dbReference>
<protein>
    <submittedName>
        <fullName evidence="2">Conserved domain protein</fullName>
    </submittedName>
</protein>
<dbReference type="InterPro" id="IPR019734">
    <property type="entry name" value="TPR_rpt"/>
</dbReference>
<proteinExistence type="predicted"/>
<keyword evidence="1" id="KW-0812">Transmembrane</keyword>
<evidence type="ECO:0000256" key="1">
    <source>
        <dbReference type="SAM" id="Phobius"/>
    </source>
</evidence>
<feature type="transmembrane region" description="Helical" evidence="1">
    <location>
        <begin position="9"/>
        <end position="29"/>
    </location>
</feature>
<feature type="transmembrane region" description="Helical" evidence="1">
    <location>
        <begin position="99"/>
        <end position="116"/>
    </location>
</feature>
<evidence type="ECO:0000313" key="2">
    <source>
        <dbReference type="EMBL" id="EGG51020.1"/>
    </source>
</evidence>
<dbReference type="InterPro" id="IPR011990">
    <property type="entry name" value="TPR-like_helical_dom_sf"/>
</dbReference>
<keyword evidence="3" id="KW-1185">Reference proteome</keyword>
<evidence type="ECO:0000313" key="3">
    <source>
        <dbReference type="Proteomes" id="UP000005546"/>
    </source>
</evidence>
<reference evidence="2 3" key="1">
    <citation type="submission" date="2011-02" db="EMBL/GenBank/DDBJ databases">
        <authorList>
            <person name="Weinstock G."/>
            <person name="Sodergren E."/>
            <person name="Clifton S."/>
            <person name="Fulton L."/>
            <person name="Fulton B."/>
            <person name="Courtney L."/>
            <person name="Fronick C."/>
            <person name="Harrison M."/>
            <person name="Strong C."/>
            <person name="Farmer C."/>
            <person name="Delahaunty K."/>
            <person name="Markovic C."/>
            <person name="Hall O."/>
            <person name="Minx P."/>
            <person name="Tomlinson C."/>
            <person name="Mitreva M."/>
            <person name="Hou S."/>
            <person name="Chen J."/>
            <person name="Wollam A."/>
            <person name="Pepin K.H."/>
            <person name="Johnson M."/>
            <person name="Bhonagiri V."/>
            <person name="Zhang X."/>
            <person name="Suruliraj S."/>
            <person name="Warren W."/>
            <person name="Chinwalla A."/>
            <person name="Mardis E.R."/>
            <person name="Wilson R.K."/>
        </authorList>
    </citation>
    <scope>NUCLEOTIDE SEQUENCE [LARGE SCALE GENOMIC DNA]</scope>
    <source>
        <strain evidence="2 3">YIT 11841</strain>
    </source>
</reference>
<organism evidence="2 3">
    <name type="scientific">Paraprevotella xylaniphila YIT 11841</name>
    <dbReference type="NCBI Taxonomy" id="762982"/>
    <lineage>
        <taxon>Bacteria</taxon>
        <taxon>Pseudomonadati</taxon>
        <taxon>Bacteroidota</taxon>
        <taxon>Bacteroidia</taxon>
        <taxon>Bacteroidales</taxon>
        <taxon>Prevotellaceae</taxon>
        <taxon>Paraprevotella</taxon>
    </lineage>
</organism>
<feature type="transmembrane region" description="Helical" evidence="1">
    <location>
        <begin position="164"/>
        <end position="182"/>
    </location>
</feature>
<feature type="transmembrane region" description="Helical" evidence="1">
    <location>
        <begin position="41"/>
        <end position="59"/>
    </location>
</feature>